<comment type="caution">
    <text evidence="2">The sequence shown here is derived from an EMBL/GenBank/DDBJ whole genome shotgun (WGS) entry which is preliminary data.</text>
</comment>
<dbReference type="InterPro" id="IPR007372">
    <property type="entry name" value="Lipid/polyisoprenoid-bd_YceI"/>
</dbReference>
<feature type="domain" description="Lipid/polyisoprenoid-binding YceI-like" evidence="1">
    <location>
        <begin position="23"/>
        <end position="168"/>
    </location>
</feature>
<dbReference type="EMBL" id="QGEG01000002">
    <property type="protein sequence ID" value="PWL38848.1"/>
    <property type="molecule type" value="Genomic_DNA"/>
</dbReference>
<dbReference type="Gene3D" id="2.40.128.110">
    <property type="entry name" value="Lipid/polyisoprenoid-binding, YceI-like"/>
    <property type="match status" value="1"/>
</dbReference>
<keyword evidence="3" id="KW-1185">Reference proteome</keyword>
<reference evidence="2 3" key="1">
    <citation type="submission" date="2018-05" db="EMBL/GenBank/DDBJ databases">
        <title>Complete genome sequence of Flagellimonas aquimarina ECD12 isolated from seaweed Ecklonia cava.</title>
        <authorList>
            <person name="Choi S."/>
            <person name="Seong C."/>
        </authorList>
    </citation>
    <scope>NUCLEOTIDE SEQUENCE [LARGE SCALE GENOMIC DNA]</scope>
    <source>
        <strain evidence="2 3">ECD12</strain>
    </source>
</reference>
<name>A0A316L0L5_9FLAO</name>
<dbReference type="PANTHER" id="PTHR34406:SF1">
    <property type="entry name" value="PROTEIN YCEI"/>
    <property type="match status" value="1"/>
</dbReference>
<proteinExistence type="predicted"/>
<evidence type="ECO:0000313" key="3">
    <source>
        <dbReference type="Proteomes" id="UP000245762"/>
    </source>
</evidence>
<sequence length="171" mass="19089">MRIFSLCLFLAVSLSFNTTSGQKSNIKSAQISFEFVSKNVEGTISGFESESSIDVGNLKNSIFKGSVSSETLDTNSGLRNWSLKSRKYFNADDYPKISFSSNEVKLEGEKLVVNGVLKIKETSKPITITFVQKNNQLIGTTSLYSIDYGIKIKKKREDNLVNIKMVFDVED</sequence>
<dbReference type="Proteomes" id="UP000245762">
    <property type="component" value="Unassembled WGS sequence"/>
</dbReference>
<dbReference type="SMART" id="SM00867">
    <property type="entry name" value="YceI"/>
    <property type="match status" value="1"/>
</dbReference>
<dbReference type="SUPFAM" id="SSF101874">
    <property type="entry name" value="YceI-like"/>
    <property type="match status" value="1"/>
</dbReference>
<organism evidence="2 3">
    <name type="scientific">Flagellimonas aquimarina</name>
    <dbReference type="NCBI Taxonomy" id="2201895"/>
    <lineage>
        <taxon>Bacteria</taxon>
        <taxon>Pseudomonadati</taxon>
        <taxon>Bacteroidota</taxon>
        <taxon>Flavobacteriia</taxon>
        <taxon>Flavobacteriales</taxon>
        <taxon>Flavobacteriaceae</taxon>
        <taxon>Flagellimonas</taxon>
    </lineage>
</organism>
<evidence type="ECO:0000313" key="2">
    <source>
        <dbReference type="EMBL" id="PWL38848.1"/>
    </source>
</evidence>
<gene>
    <name evidence="2" type="ORF">DKG77_11450</name>
</gene>
<dbReference type="Pfam" id="PF04264">
    <property type="entry name" value="YceI"/>
    <property type="match status" value="1"/>
</dbReference>
<evidence type="ECO:0000259" key="1">
    <source>
        <dbReference type="SMART" id="SM00867"/>
    </source>
</evidence>
<dbReference type="PANTHER" id="PTHR34406">
    <property type="entry name" value="PROTEIN YCEI"/>
    <property type="match status" value="1"/>
</dbReference>
<dbReference type="RefSeq" id="WP_109663106.1">
    <property type="nucleotide sequence ID" value="NZ_QGEG01000002.1"/>
</dbReference>
<protein>
    <recommendedName>
        <fullName evidence="1">Lipid/polyisoprenoid-binding YceI-like domain-containing protein</fullName>
    </recommendedName>
</protein>
<dbReference type="OrthoDB" id="9811006at2"/>
<dbReference type="AlphaFoldDB" id="A0A316L0L5"/>
<dbReference type="InterPro" id="IPR036761">
    <property type="entry name" value="TTHA0802/YceI-like_sf"/>
</dbReference>
<accession>A0A316L0L5</accession>